<feature type="region of interest" description="Disordered" evidence="1">
    <location>
        <begin position="1"/>
        <end position="61"/>
    </location>
</feature>
<accession>A0ABX1G6R6</accession>
<sequence length="171" mass="16694">TATTAAPATPTTAAPTATTAAPATPTTAAPTTGSLSITAPEAPVNLGSGTPKSGAGTISGSLGEVHVTDTREAGTATGWIASVSSAGFTTPTGLRIPATALKYDAGDITGPDSAKYLPNDSDHLSGTATPVVTAIEITGPNDAIWNPTITLTIPVGTLAGEYSAILTHSVL</sequence>
<evidence type="ECO:0000313" key="3">
    <source>
        <dbReference type="Proteomes" id="UP000746595"/>
    </source>
</evidence>
<gene>
    <name evidence="2" type="ORF">HED64_14790</name>
</gene>
<keyword evidence="3" id="KW-1185">Reference proteome</keyword>
<evidence type="ECO:0008006" key="4">
    <source>
        <dbReference type="Google" id="ProtNLM"/>
    </source>
</evidence>
<proteinExistence type="predicted"/>
<reference evidence="2 3" key="1">
    <citation type="submission" date="2020-04" db="EMBL/GenBank/DDBJ databases">
        <title>Paeniglutamicibacter sp. ANT13_2, a novel actinomycete isolated from sediment in Antarctica.</title>
        <authorList>
            <person name="Sakdapetsiri C."/>
            <person name="Pinyakong O."/>
        </authorList>
    </citation>
    <scope>NUCLEOTIDE SEQUENCE [LARGE SCALE GENOMIC DNA]</scope>
    <source>
        <strain evidence="2 3">ANT13_2</strain>
    </source>
</reference>
<protein>
    <recommendedName>
        <fullName evidence="4">WxL domain-containing protein</fullName>
    </recommendedName>
</protein>
<comment type="caution">
    <text evidence="2">The sequence shown here is derived from an EMBL/GenBank/DDBJ whole genome shotgun (WGS) entry which is preliminary data.</text>
</comment>
<feature type="compositionally biased region" description="Polar residues" evidence="1">
    <location>
        <begin position="47"/>
        <end position="60"/>
    </location>
</feature>
<evidence type="ECO:0000256" key="1">
    <source>
        <dbReference type="SAM" id="MobiDB-lite"/>
    </source>
</evidence>
<organism evidence="2 3">
    <name type="scientific">Paeniglutamicibacter terrestris</name>
    <dbReference type="NCBI Taxonomy" id="2723403"/>
    <lineage>
        <taxon>Bacteria</taxon>
        <taxon>Bacillati</taxon>
        <taxon>Actinomycetota</taxon>
        <taxon>Actinomycetes</taxon>
        <taxon>Micrococcales</taxon>
        <taxon>Micrococcaceae</taxon>
        <taxon>Paeniglutamicibacter</taxon>
    </lineage>
</organism>
<dbReference type="Proteomes" id="UP000746595">
    <property type="component" value="Unassembled WGS sequence"/>
</dbReference>
<feature type="compositionally biased region" description="Low complexity" evidence="1">
    <location>
        <begin position="1"/>
        <end position="32"/>
    </location>
</feature>
<evidence type="ECO:0000313" key="2">
    <source>
        <dbReference type="EMBL" id="NKG21967.1"/>
    </source>
</evidence>
<feature type="non-terminal residue" evidence="2">
    <location>
        <position position="1"/>
    </location>
</feature>
<dbReference type="RefSeq" id="WP_168152781.1">
    <property type="nucleotide sequence ID" value="NZ_JAAWVT010000008.1"/>
</dbReference>
<dbReference type="EMBL" id="JAAWVT010000008">
    <property type="protein sequence ID" value="NKG21967.1"/>
    <property type="molecule type" value="Genomic_DNA"/>
</dbReference>
<name>A0ABX1G6R6_9MICC</name>